<dbReference type="PROSITE" id="PS51257">
    <property type="entry name" value="PROKAR_LIPOPROTEIN"/>
    <property type="match status" value="1"/>
</dbReference>
<feature type="domain" description="ABC-type transport auxiliary lipoprotein component" evidence="1">
    <location>
        <begin position="33"/>
        <end position="194"/>
    </location>
</feature>
<dbReference type="EMBL" id="AP025591">
    <property type="protein sequence ID" value="BDG01526.1"/>
    <property type="molecule type" value="Genomic_DNA"/>
</dbReference>
<evidence type="ECO:0000313" key="3">
    <source>
        <dbReference type="Proteomes" id="UP001162891"/>
    </source>
</evidence>
<gene>
    <name evidence="2" type="ORF">AMOR_05220</name>
</gene>
<dbReference type="Pfam" id="PF03886">
    <property type="entry name" value="ABC_trans_aux"/>
    <property type="match status" value="1"/>
</dbReference>
<evidence type="ECO:0000313" key="2">
    <source>
        <dbReference type="EMBL" id="BDG01526.1"/>
    </source>
</evidence>
<name>A0ABM7WPZ1_9BACT</name>
<dbReference type="Proteomes" id="UP001162891">
    <property type="component" value="Chromosome"/>
</dbReference>
<accession>A0ABM7WPZ1</accession>
<dbReference type="RefSeq" id="WP_248358141.1">
    <property type="nucleotide sequence ID" value="NZ_AP025591.1"/>
</dbReference>
<evidence type="ECO:0000259" key="1">
    <source>
        <dbReference type="Pfam" id="PF03886"/>
    </source>
</evidence>
<dbReference type="InterPro" id="IPR005586">
    <property type="entry name" value="ABC_trans_aux"/>
</dbReference>
<organism evidence="2 3">
    <name type="scientific">Anaeromyxobacter oryzae</name>
    <dbReference type="NCBI Taxonomy" id="2918170"/>
    <lineage>
        <taxon>Bacteria</taxon>
        <taxon>Pseudomonadati</taxon>
        <taxon>Myxococcota</taxon>
        <taxon>Myxococcia</taxon>
        <taxon>Myxococcales</taxon>
        <taxon>Cystobacterineae</taxon>
        <taxon>Anaeromyxobacteraceae</taxon>
        <taxon>Anaeromyxobacter</taxon>
    </lineage>
</organism>
<proteinExistence type="predicted"/>
<protein>
    <recommendedName>
        <fullName evidence="1">ABC-type transport auxiliary lipoprotein component domain-containing protein</fullName>
    </recommendedName>
</protein>
<dbReference type="Gene3D" id="3.40.50.10610">
    <property type="entry name" value="ABC-type transport auxiliary lipoprotein component"/>
    <property type="match status" value="1"/>
</dbReference>
<sequence>MKPRLVGGLWPALAVAAGCLTRTAVVPQIFSIDPPPVEETRRSAGTYVVSVRRVEVAPPFEARELLYRTGDHRLERDHYAIFAAPPGDLLSGAVRGYLRNATFAREVVEPGAALRAGLVVEVYASEISGDLRRADDAAAVLRLRFVVTIGGDTDTSARGPPLLEKEYSSRTRAARRTADAIATAWNEGLSAIMKEFVADVEAVLARGPTTTGGPACR</sequence>
<keyword evidence="3" id="KW-1185">Reference proteome</keyword>
<reference evidence="3" key="1">
    <citation type="journal article" date="2022" name="Int. J. Syst. Evol. Microbiol.">
        <title>Anaeromyxobacter oryzae sp. nov., Anaeromyxobacter diazotrophicus sp. nov. and Anaeromyxobacter paludicola sp. nov., isolated from paddy soils.</title>
        <authorList>
            <person name="Itoh H."/>
            <person name="Xu Z."/>
            <person name="Mise K."/>
            <person name="Masuda Y."/>
            <person name="Ushijima N."/>
            <person name="Hayakawa C."/>
            <person name="Shiratori Y."/>
            <person name="Senoo K."/>
        </authorList>
    </citation>
    <scope>NUCLEOTIDE SEQUENCE [LARGE SCALE GENOMIC DNA]</scope>
    <source>
        <strain evidence="3">Red232</strain>
    </source>
</reference>
<dbReference type="SUPFAM" id="SSF159594">
    <property type="entry name" value="XCC0632-like"/>
    <property type="match status" value="1"/>
</dbReference>